<dbReference type="AlphaFoldDB" id="A0A151PGT6"/>
<name>A0A151PGT6_ALLMI</name>
<dbReference type="OrthoDB" id="8888529at2759"/>
<feature type="transmembrane region" description="Helical" evidence="13">
    <location>
        <begin position="269"/>
        <end position="292"/>
    </location>
</feature>
<dbReference type="eggNOG" id="KOG3656">
    <property type="taxonomic scope" value="Eukaryota"/>
</dbReference>
<dbReference type="Gene3D" id="1.20.1070.10">
    <property type="entry name" value="Rhodopsin 7-helix transmembrane proteins"/>
    <property type="match status" value="1"/>
</dbReference>
<keyword evidence="16" id="KW-1185">Reference proteome</keyword>
<evidence type="ECO:0000256" key="5">
    <source>
        <dbReference type="ARBA" id="ARBA00022989"/>
    </source>
</evidence>
<evidence type="ECO:0000256" key="7">
    <source>
        <dbReference type="ARBA" id="ARBA00023136"/>
    </source>
</evidence>
<evidence type="ECO:0000313" key="15">
    <source>
        <dbReference type="EMBL" id="KYO48239.1"/>
    </source>
</evidence>
<dbReference type="GeneID" id="102568184"/>
<reference evidence="15 16" key="1">
    <citation type="journal article" date="2012" name="Genome Biol.">
        <title>Sequencing three crocodilian genomes to illuminate the evolution of archosaurs and amniotes.</title>
        <authorList>
            <person name="St John J.A."/>
            <person name="Braun E.L."/>
            <person name="Isberg S.R."/>
            <person name="Miles L.G."/>
            <person name="Chong A.Y."/>
            <person name="Gongora J."/>
            <person name="Dalzell P."/>
            <person name="Moran C."/>
            <person name="Bed'hom B."/>
            <person name="Abzhanov A."/>
            <person name="Burgess S.C."/>
            <person name="Cooksey A.M."/>
            <person name="Castoe T.A."/>
            <person name="Crawford N.G."/>
            <person name="Densmore L.D."/>
            <person name="Drew J.C."/>
            <person name="Edwards S.V."/>
            <person name="Faircloth B.C."/>
            <person name="Fujita M.K."/>
            <person name="Greenwold M.J."/>
            <person name="Hoffmann F.G."/>
            <person name="Howard J.M."/>
            <person name="Iguchi T."/>
            <person name="Janes D.E."/>
            <person name="Khan S.Y."/>
            <person name="Kohno S."/>
            <person name="de Koning A.J."/>
            <person name="Lance S.L."/>
            <person name="McCarthy F.M."/>
            <person name="McCormack J.E."/>
            <person name="Merchant M.E."/>
            <person name="Peterson D.G."/>
            <person name="Pollock D.D."/>
            <person name="Pourmand N."/>
            <person name="Raney B.J."/>
            <person name="Roessler K.A."/>
            <person name="Sanford J.R."/>
            <person name="Sawyer R.H."/>
            <person name="Schmidt C.J."/>
            <person name="Triplett E.W."/>
            <person name="Tuberville T.D."/>
            <person name="Venegas-Anaya M."/>
            <person name="Howard J.T."/>
            <person name="Jarvis E.D."/>
            <person name="Guillette L.J.Jr."/>
            <person name="Glenn T.C."/>
            <person name="Green R.E."/>
            <person name="Ray D.A."/>
        </authorList>
    </citation>
    <scope>NUCLEOTIDE SEQUENCE [LARGE SCALE GENOMIC DNA]</scope>
    <source>
        <strain evidence="15">KSC_2009_1</strain>
    </source>
</reference>
<dbReference type="PRINTS" id="PR01477">
    <property type="entry name" value="LTB1RECEPTOR"/>
</dbReference>
<dbReference type="SUPFAM" id="SSF81321">
    <property type="entry name" value="Family A G protein-coupled receptor-like"/>
    <property type="match status" value="1"/>
</dbReference>
<comment type="similarity">
    <text evidence="11">Belongs to the chemokine-like receptor (CMKLR) family.</text>
</comment>
<comment type="subcellular location">
    <subcellularLocation>
        <location evidence="1">Cell membrane</location>
        <topology evidence="1">Multi-pass membrane protein</topology>
    </subcellularLocation>
</comment>
<dbReference type="RefSeq" id="XP_059586461.1">
    <property type="nucleotide sequence ID" value="XM_059730478.1"/>
</dbReference>
<dbReference type="GO" id="GO:0007204">
    <property type="term" value="P:positive regulation of cytosolic calcium ion concentration"/>
    <property type="evidence" value="ECO:0007669"/>
    <property type="project" value="TreeGrafter"/>
</dbReference>
<sequence>MENDTLSTSVPLAEQTSPLSGRTIGLVVLSLAFILGFPGNAFVIWSAACLVRKHTVTSLLILHLAVADGATLLTAPFFLRLLSIGQWEFGLFICRLCYYICGVCMYASVYLIVLMSLDRCLGVSKPFLSQNIRTKVVARSLVLVIWLLSFLLAIPVIFFRRLENYSGRFICKLSHDNQQHLVFHKLFETLTGCILPFFIIICCYIVIGRRLKETRFRRKRRTSRLITVIVVAFTVFWLPYHFVNILEVVGKLSGLKSVTQAGEKAQPTMIALAFFSSSINPILYTFTGSSLLKAAGVGFMAKLFDGTSSDILSLRQGTGRSTQQREEVEMKVVRNENDENITPIGLSVETTLDGC</sequence>
<evidence type="ECO:0000259" key="14">
    <source>
        <dbReference type="PROSITE" id="PS50262"/>
    </source>
</evidence>
<evidence type="ECO:0000256" key="3">
    <source>
        <dbReference type="ARBA" id="ARBA00022553"/>
    </source>
</evidence>
<dbReference type="PANTHER" id="PTHR24225:SF72">
    <property type="entry name" value="G-PROTEIN COUPLED RECEPTORS FAMILY 1 PROFILE DOMAIN-CONTAINING PROTEIN-RELATED"/>
    <property type="match status" value="1"/>
</dbReference>
<evidence type="ECO:0000256" key="8">
    <source>
        <dbReference type="ARBA" id="ARBA00023170"/>
    </source>
</evidence>
<protein>
    <submittedName>
        <fullName evidence="15">Leukotriene B4 receptor 1</fullName>
    </submittedName>
</protein>
<keyword evidence="4 12" id="KW-0812">Transmembrane</keyword>
<dbReference type="Pfam" id="PF00001">
    <property type="entry name" value="7tm_1"/>
    <property type="match status" value="1"/>
</dbReference>
<comment type="caution">
    <text evidence="15">The sequence shown here is derived from an EMBL/GenBank/DDBJ whole genome shotgun (WGS) entry which is preliminary data.</text>
</comment>
<dbReference type="PANTHER" id="PTHR24225">
    <property type="entry name" value="CHEMOTACTIC RECEPTOR"/>
    <property type="match status" value="1"/>
</dbReference>
<dbReference type="KEGG" id="amj:102568184"/>
<accession>A0A151PGT6</accession>
<organism evidence="15 16">
    <name type="scientific">Alligator mississippiensis</name>
    <name type="common">American alligator</name>
    <dbReference type="NCBI Taxonomy" id="8496"/>
    <lineage>
        <taxon>Eukaryota</taxon>
        <taxon>Metazoa</taxon>
        <taxon>Chordata</taxon>
        <taxon>Craniata</taxon>
        <taxon>Vertebrata</taxon>
        <taxon>Euteleostomi</taxon>
        <taxon>Archelosauria</taxon>
        <taxon>Archosauria</taxon>
        <taxon>Crocodylia</taxon>
        <taxon>Alligatoridae</taxon>
        <taxon>Alligatorinae</taxon>
        <taxon>Alligator</taxon>
    </lineage>
</organism>
<gene>
    <name evidence="15" type="primary">LTB4R</name>
    <name evidence="15" type="ORF">Y1Q_0010615</name>
</gene>
<keyword evidence="3" id="KW-0597">Phosphoprotein</keyword>
<dbReference type="GO" id="GO:0004974">
    <property type="term" value="F:leukotriene receptor activity"/>
    <property type="evidence" value="ECO:0007669"/>
    <property type="project" value="InterPro"/>
</dbReference>
<evidence type="ECO:0000256" key="1">
    <source>
        <dbReference type="ARBA" id="ARBA00004651"/>
    </source>
</evidence>
<dbReference type="FunFam" id="1.20.1070.10:FF:000109">
    <property type="entry name" value="Leukotriene B4 receptor"/>
    <property type="match status" value="1"/>
</dbReference>
<feature type="transmembrane region" description="Helical" evidence="13">
    <location>
        <begin position="24"/>
        <end position="48"/>
    </location>
</feature>
<keyword evidence="5 13" id="KW-1133">Transmembrane helix</keyword>
<evidence type="ECO:0000256" key="10">
    <source>
        <dbReference type="ARBA" id="ARBA00023224"/>
    </source>
</evidence>
<dbReference type="CTD" id="1241"/>
<keyword evidence="2" id="KW-1003">Cell membrane</keyword>
<evidence type="ECO:0000313" key="16">
    <source>
        <dbReference type="Proteomes" id="UP000050525"/>
    </source>
</evidence>
<evidence type="ECO:0000256" key="2">
    <source>
        <dbReference type="ARBA" id="ARBA00022475"/>
    </source>
</evidence>
<dbReference type="PRINTS" id="PR00237">
    <property type="entry name" value="GPCRRHODOPSN"/>
</dbReference>
<dbReference type="GO" id="GO:0006954">
    <property type="term" value="P:inflammatory response"/>
    <property type="evidence" value="ECO:0007669"/>
    <property type="project" value="TreeGrafter"/>
</dbReference>
<dbReference type="InterPro" id="IPR000276">
    <property type="entry name" value="GPCR_Rhodpsn"/>
</dbReference>
<evidence type="ECO:0000256" key="11">
    <source>
        <dbReference type="ARBA" id="ARBA00025736"/>
    </source>
</evidence>
<dbReference type="InterPro" id="IPR017452">
    <property type="entry name" value="GPCR_Rhodpsn_7TM"/>
</dbReference>
<evidence type="ECO:0000256" key="4">
    <source>
        <dbReference type="ARBA" id="ARBA00022692"/>
    </source>
</evidence>
<keyword evidence="6 12" id="KW-0297">G-protein coupled receptor</keyword>
<feature type="transmembrane region" description="Helical" evidence="13">
    <location>
        <begin position="89"/>
        <end position="115"/>
    </location>
</feature>
<dbReference type="PROSITE" id="PS50262">
    <property type="entry name" value="G_PROTEIN_RECEP_F1_2"/>
    <property type="match status" value="1"/>
</dbReference>
<dbReference type="STRING" id="8496.A0A151PGT6"/>
<evidence type="ECO:0000256" key="9">
    <source>
        <dbReference type="ARBA" id="ARBA00023180"/>
    </source>
</evidence>
<dbReference type="InterPro" id="IPR003981">
    <property type="entry name" value="Leukotriene_B4_rcpt"/>
</dbReference>
<dbReference type="Proteomes" id="UP000050525">
    <property type="component" value="Unassembled WGS sequence"/>
</dbReference>
<dbReference type="PROSITE" id="PS00237">
    <property type="entry name" value="G_PROTEIN_RECEP_F1_1"/>
    <property type="match status" value="1"/>
</dbReference>
<keyword evidence="7 13" id="KW-0472">Membrane</keyword>
<feature type="transmembrane region" description="Helical" evidence="13">
    <location>
        <begin position="60"/>
        <end position="83"/>
    </location>
</feature>
<feature type="transmembrane region" description="Helical" evidence="13">
    <location>
        <begin position="136"/>
        <end position="159"/>
    </location>
</feature>
<dbReference type="InterPro" id="IPR000826">
    <property type="entry name" value="Formyl_rcpt-rel"/>
</dbReference>
<dbReference type="GO" id="GO:0007200">
    <property type="term" value="P:phospholipase C-activating G protein-coupled receptor signaling pathway"/>
    <property type="evidence" value="ECO:0007669"/>
    <property type="project" value="TreeGrafter"/>
</dbReference>
<keyword evidence="8 12" id="KW-0675">Receptor</keyword>
<keyword evidence="9" id="KW-0325">Glycoprotein</keyword>
<evidence type="ECO:0000256" key="12">
    <source>
        <dbReference type="RuleBase" id="RU000688"/>
    </source>
</evidence>
<dbReference type="PRINTS" id="PR01476">
    <property type="entry name" value="LTBRECEPTOR"/>
</dbReference>
<feature type="transmembrane region" description="Helical" evidence="13">
    <location>
        <begin position="186"/>
        <end position="207"/>
    </location>
</feature>
<evidence type="ECO:0000256" key="6">
    <source>
        <dbReference type="ARBA" id="ARBA00023040"/>
    </source>
</evidence>
<feature type="transmembrane region" description="Helical" evidence="13">
    <location>
        <begin position="228"/>
        <end position="249"/>
    </location>
</feature>
<dbReference type="InterPro" id="IPR003983">
    <property type="entry name" value="Leukotriene_B4_typ-1_rcpt"/>
</dbReference>
<proteinExistence type="inferred from homology"/>
<dbReference type="GO" id="GO:0004875">
    <property type="term" value="F:complement receptor activity"/>
    <property type="evidence" value="ECO:0007669"/>
    <property type="project" value="TreeGrafter"/>
</dbReference>
<feature type="domain" description="G-protein coupled receptors family 1 profile" evidence="14">
    <location>
        <begin position="39"/>
        <end position="284"/>
    </location>
</feature>
<dbReference type="EMBL" id="AKHW03000242">
    <property type="protein sequence ID" value="KYO48239.1"/>
    <property type="molecule type" value="Genomic_DNA"/>
</dbReference>
<evidence type="ECO:0000256" key="13">
    <source>
        <dbReference type="SAM" id="Phobius"/>
    </source>
</evidence>
<dbReference type="GO" id="GO:0005886">
    <property type="term" value="C:plasma membrane"/>
    <property type="evidence" value="ECO:0007669"/>
    <property type="project" value="UniProtKB-SubCell"/>
</dbReference>
<comment type="similarity">
    <text evidence="12">Belongs to the G-protein coupled receptor 1 family.</text>
</comment>
<keyword evidence="10 12" id="KW-0807">Transducer</keyword>